<sequence length="246" mass="28088">MYLGNPIASGNTADIFLHENKVIKIFKDHLPSSEAMKEASKQKLAHSAGIPVPKVLDVSRINGKQSITMEYVPGKTLGELFFEDKGQAEEHLMMSVDIQQQIHRVIPKSFERMRDKLGSQIASVSQLDKRRKSNLLSKLNSIKFEERLCHGDFHLFNLILADNKVVIIDWVDSSAGDIRADVYRTYLLYSQFYPDLAEIYVDLYCQKTGLSRSDIFEWAPIIAAARLSEKVSTENEERLLKIINHY</sequence>
<evidence type="ECO:0000313" key="2">
    <source>
        <dbReference type="EMBL" id="TYR74272.1"/>
    </source>
</evidence>
<proteinExistence type="predicted"/>
<dbReference type="AlphaFoldDB" id="A0A5D4KAS5"/>
<dbReference type="InterPro" id="IPR011009">
    <property type="entry name" value="Kinase-like_dom_sf"/>
</dbReference>
<dbReference type="InterPro" id="IPR051678">
    <property type="entry name" value="AGP_Transferase"/>
</dbReference>
<keyword evidence="2" id="KW-0808">Transferase</keyword>
<protein>
    <submittedName>
        <fullName evidence="2">Aminoglycoside phosphotransferase family protein</fullName>
    </submittedName>
</protein>
<dbReference type="RefSeq" id="WP_148947757.1">
    <property type="nucleotide sequence ID" value="NZ_VTEH01000013.1"/>
</dbReference>
<dbReference type="GO" id="GO:0016740">
    <property type="term" value="F:transferase activity"/>
    <property type="evidence" value="ECO:0007669"/>
    <property type="project" value="UniProtKB-KW"/>
</dbReference>
<feature type="domain" description="Aminoglycoside phosphotransferase" evidence="1">
    <location>
        <begin position="6"/>
        <end position="210"/>
    </location>
</feature>
<organism evidence="2 3">
    <name type="scientific">Rossellomorea vietnamensis</name>
    <dbReference type="NCBI Taxonomy" id="218284"/>
    <lineage>
        <taxon>Bacteria</taxon>
        <taxon>Bacillati</taxon>
        <taxon>Bacillota</taxon>
        <taxon>Bacilli</taxon>
        <taxon>Bacillales</taxon>
        <taxon>Bacillaceae</taxon>
        <taxon>Rossellomorea</taxon>
    </lineage>
</organism>
<evidence type="ECO:0000259" key="1">
    <source>
        <dbReference type="Pfam" id="PF01636"/>
    </source>
</evidence>
<gene>
    <name evidence="2" type="ORF">FZC79_15225</name>
</gene>
<evidence type="ECO:0000313" key="3">
    <source>
        <dbReference type="Proteomes" id="UP000323317"/>
    </source>
</evidence>
<dbReference type="Proteomes" id="UP000323317">
    <property type="component" value="Unassembled WGS sequence"/>
</dbReference>
<dbReference type="EMBL" id="VTEH01000013">
    <property type="protein sequence ID" value="TYR74272.1"/>
    <property type="molecule type" value="Genomic_DNA"/>
</dbReference>
<dbReference type="Pfam" id="PF01636">
    <property type="entry name" value="APH"/>
    <property type="match status" value="1"/>
</dbReference>
<comment type="caution">
    <text evidence="2">The sequence shown here is derived from an EMBL/GenBank/DDBJ whole genome shotgun (WGS) entry which is preliminary data.</text>
</comment>
<dbReference type="SUPFAM" id="SSF56112">
    <property type="entry name" value="Protein kinase-like (PK-like)"/>
    <property type="match status" value="1"/>
</dbReference>
<dbReference type="InterPro" id="IPR002575">
    <property type="entry name" value="Aminoglycoside_PTrfase"/>
</dbReference>
<dbReference type="Gene3D" id="3.90.1200.10">
    <property type="match status" value="1"/>
</dbReference>
<dbReference type="PANTHER" id="PTHR21310">
    <property type="entry name" value="AMINOGLYCOSIDE PHOSPHOTRANSFERASE-RELATED-RELATED"/>
    <property type="match status" value="1"/>
</dbReference>
<name>A0A5D4KAS5_9BACI</name>
<accession>A0A5D4KAS5</accession>
<reference evidence="2 3" key="1">
    <citation type="submission" date="2019-08" db="EMBL/GenBank/DDBJ databases">
        <title>Bacillus genomes from the desert of Cuatro Cienegas, Coahuila.</title>
        <authorList>
            <person name="Olmedo-Alvarez G."/>
        </authorList>
    </citation>
    <scope>NUCLEOTIDE SEQUENCE [LARGE SCALE GENOMIC DNA]</scope>
    <source>
        <strain evidence="2 3">CH40_1T</strain>
    </source>
</reference>